<proteinExistence type="predicted"/>
<reference evidence="2" key="1">
    <citation type="journal article" date="2016" name="Nature">
        <title>Genome evolution in the allotetraploid frog Xenopus laevis.</title>
        <authorList>
            <person name="Session A.M."/>
            <person name="Uno Y."/>
            <person name="Kwon T."/>
            <person name="Chapman J.A."/>
            <person name="Toyoda A."/>
            <person name="Takahashi S."/>
            <person name="Fukui A."/>
            <person name="Hikosaka A."/>
            <person name="Suzuki A."/>
            <person name="Kondo M."/>
            <person name="van Heeringen S.J."/>
            <person name="Quigley I."/>
            <person name="Heinz S."/>
            <person name="Ogino H."/>
            <person name="Ochi H."/>
            <person name="Hellsten U."/>
            <person name="Lyons J.B."/>
            <person name="Simakov O."/>
            <person name="Putnam N."/>
            <person name="Stites J."/>
            <person name="Kuroki Y."/>
            <person name="Tanaka T."/>
            <person name="Michiue T."/>
            <person name="Watanabe M."/>
            <person name="Bogdanovic O."/>
            <person name="Lister R."/>
            <person name="Georgiou G."/>
            <person name="Paranjpe S.S."/>
            <person name="van Kruijsbergen I."/>
            <person name="Shu S."/>
            <person name="Carlson J."/>
            <person name="Kinoshita T."/>
            <person name="Ohta Y."/>
            <person name="Mawaribuchi S."/>
            <person name="Jenkins J."/>
            <person name="Grimwood J."/>
            <person name="Schmutz J."/>
            <person name="Mitros T."/>
            <person name="Mozaffari S.V."/>
            <person name="Suzuki Y."/>
            <person name="Haramoto Y."/>
            <person name="Yamamoto T.S."/>
            <person name="Takagi C."/>
            <person name="Heald R."/>
            <person name="Miller K."/>
            <person name="Haudenschild C."/>
            <person name="Kitzman J."/>
            <person name="Nakayama T."/>
            <person name="Izutsu Y."/>
            <person name="Robert J."/>
            <person name="Fortriede J."/>
            <person name="Burns K."/>
            <person name="Lotay V."/>
            <person name="Karimi K."/>
            <person name="Yasuoka Y."/>
            <person name="Dichmann D.S."/>
            <person name="Flajnik M.F."/>
            <person name="Houston D.W."/>
            <person name="Shendure J."/>
            <person name="DuPasquier L."/>
            <person name="Vize P.D."/>
            <person name="Zorn A.M."/>
            <person name="Ito M."/>
            <person name="Marcotte E.M."/>
            <person name="Wallingford J.B."/>
            <person name="Ito Y."/>
            <person name="Asashima M."/>
            <person name="Ueno N."/>
            <person name="Matsuda Y."/>
            <person name="Veenstra G.J."/>
            <person name="Fujiyama A."/>
            <person name="Harland R.M."/>
            <person name="Taira M."/>
            <person name="Rokhsar D.S."/>
        </authorList>
    </citation>
    <scope>NUCLEOTIDE SEQUENCE [LARGE SCALE GENOMIC DNA]</scope>
    <source>
        <strain evidence="2">J</strain>
    </source>
</reference>
<organism evidence="1 2">
    <name type="scientific">Xenopus laevis</name>
    <name type="common">African clawed frog</name>
    <dbReference type="NCBI Taxonomy" id="8355"/>
    <lineage>
        <taxon>Eukaryota</taxon>
        <taxon>Metazoa</taxon>
        <taxon>Chordata</taxon>
        <taxon>Craniata</taxon>
        <taxon>Vertebrata</taxon>
        <taxon>Euteleostomi</taxon>
        <taxon>Amphibia</taxon>
        <taxon>Batrachia</taxon>
        <taxon>Anura</taxon>
        <taxon>Pipoidea</taxon>
        <taxon>Pipidae</taxon>
        <taxon>Xenopodinae</taxon>
        <taxon>Xenopus</taxon>
        <taxon>Xenopus</taxon>
    </lineage>
</organism>
<dbReference type="EMBL" id="CM004483">
    <property type="protein sequence ID" value="OCT60252.1"/>
    <property type="molecule type" value="Genomic_DNA"/>
</dbReference>
<gene>
    <name evidence="1" type="ORF">XELAEV_18046268mg</name>
</gene>
<evidence type="ECO:0000313" key="2">
    <source>
        <dbReference type="Proteomes" id="UP000694892"/>
    </source>
</evidence>
<dbReference type="AlphaFoldDB" id="A0A974BT82"/>
<sequence length="85" mass="9682">MRLQPPLHFNGKHETVLVLFTQKCGQRVVGCKKNILFLNGINHNLLQSRTTQLWISGKQPILEEAAWQLPSPIGDILLVKPMNRL</sequence>
<protein>
    <submittedName>
        <fullName evidence="1">Uncharacterized protein</fullName>
    </submittedName>
</protein>
<evidence type="ECO:0000313" key="1">
    <source>
        <dbReference type="EMBL" id="OCT60252.1"/>
    </source>
</evidence>
<accession>A0A974BT82</accession>
<dbReference type="Proteomes" id="UP000694892">
    <property type="component" value="Chromosome 9_10S"/>
</dbReference>
<name>A0A974BT82_XENLA</name>